<sequence length="400" mass="44100">MRWLAAGGFEFSSESKGGVIPVEFEGSQDHTVGVEEELHIVGAATGELVPKIEEIMSRLPEDLKEAVSYELFQSVLEIKTPPCATVAEAEGILRELRIRVGSWAAACGAALASAGTHPFSLYKDQKITNQERYERVIETIRWVAQREVIFGQHVHVGVPGEEEVIEAHNRLAEQVPLLLALSSNSPFWQGMDTGYESTRVKIFETFPRAGLPPAFPTYEAFEDYVDLMVKAGAMDDYTFCWWDVRPHSRIGTIELRVLDSQTSLDSAAALTALTQCIVAEALAENAKGPYDRELAYENKFRASRHGMDAVFYDAEKGVSIPAKEMARTLVDELRPVSQDLGCENELTGILEIVEGGTGSQRQHRVYKESGDFLDVVAFLIEGIRPAMAEASGEGPTEEQA</sequence>
<dbReference type="NCBIfam" id="NF010043">
    <property type="entry name" value="PRK13517.1-3"/>
    <property type="match status" value="1"/>
</dbReference>
<accession>A0A6J4QWP1</accession>
<evidence type="ECO:0000256" key="5">
    <source>
        <dbReference type="HAMAP-Rule" id="MF_01609"/>
    </source>
</evidence>
<proteinExistence type="inferred from homology"/>
<comment type="catalytic activity">
    <reaction evidence="4 5">
        <text>L-cysteine + L-glutamate + ATP = gamma-L-glutamyl-L-cysteine + ADP + phosphate + H(+)</text>
        <dbReference type="Rhea" id="RHEA:13285"/>
        <dbReference type="ChEBI" id="CHEBI:15378"/>
        <dbReference type="ChEBI" id="CHEBI:29985"/>
        <dbReference type="ChEBI" id="CHEBI:30616"/>
        <dbReference type="ChEBI" id="CHEBI:35235"/>
        <dbReference type="ChEBI" id="CHEBI:43474"/>
        <dbReference type="ChEBI" id="CHEBI:58173"/>
        <dbReference type="ChEBI" id="CHEBI:456216"/>
        <dbReference type="EC" id="6.3.2.2"/>
    </reaction>
</comment>
<dbReference type="SUPFAM" id="SSF55931">
    <property type="entry name" value="Glutamine synthetase/guanido kinase"/>
    <property type="match status" value="1"/>
</dbReference>
<dbReference type="PANTHER" id="PTHR36510:SF1">
    <property type="entry name" value="GLUTAMATE--CYSTEINE LIGASE 2-RELATED"/>
    <property type="match status" value="1"/>
</dbReference>
<gene>
    <name evidence="6" type="ORF">AVDCRST_MAG80-2348</name>
</gene>
<dbReference type="EC" id="6.3.2.2" evidence="5"/>
<evidence type="ECO:0000256" key="3">
    <source>
        <dbReference type="ARBA" id="ARBA00022840"/>
    </source>
</evidence>
<protein>
    <recommendedName>
        <fullName evidence="5">Putative glutamate--cysteine ligase 2</fullName>
        <ecNumber evidence="5">6.3.2.2</ecNumber>
    </recommendedName>
    <alternativeName>
        <fullName evidence="5">Gamma-glutamylcysteine synthetase 2</fullName>
        <shortName evidence="5">GCS 2</shortName>
        <shortName evidence="5">Gamma-GCS 2</shortName>
    </alternativeName>
</protein>
<dbReference type="EMBL" id="CADCVC010000208">
    <property type="protein sequence ID" value="CAA9451700.1"/>
    <property type="molecule type" value="Genomic_DNA"/>
</dbReference>
<comment type="function">
    <text evidence="5">ATP-dependent carboxylate-amine ligase which exhibits weak glutamate--cysteine ligase activity.</text>
</comment>
<dbReference type="GO" id="GO:0042398">
    <property type="term" value="P:modified amino acid biosynthetic process"/>
    <property type="evidence" value="ECO:0007669"/>
    <property type="project" value="InterPro"/>
</dbReference>
<dbReference type="AlphaFoldDB" id="A0A6J4QWP1"/>
<dbReference type="GO" id="GO:0004357">
    <property type="term" value="F:glutamate-cysteine ligase activity"/>
    <property type="evidence" value="ECO:0007669"/>
    <property type="project" value="UniProtKB-EC"/>
</dbReference>
<dbReference type="HAMAP" id="MF_01609">
    <property type="entry name" value="Glu_cys_ligase_2"/>
    <property type="match status" value="1"/>
</dbReference>
<dbReference type="NCBIfam" id="TIGR02050">
    <property type="entry name" value="gshA_cyan_rel"/>
    <property type="match status" value="1"/>
</dbReference>
<dbReference type="InterPro" id="IPR014746">
    <property type="entry name" value="Gln_synth/guanido_kin_cat_dom"/>
</dbReference>
<organism evidence="6">
    <name type="scientific">uncultured Rubrobacteraceae bacterium</name>
    <dbReference type="NCBI Taxonomy" id="349277"/>
    <lineage>
        <taxon>Bacteria</taxon>
        <taxon>Bacillati</taxon>
        <taxon>Actinomycetota</taxon>
        <taxon>Rubrobacteria</taxon>
        <taxon>Rubrobacterales</taxon>
        <taxon>Rubrobacteraceae</taxon>
        <taxon>environmental samples</taxon>
    </lineage>
</organism>
<dbReference type="PANTHER" id="PTHR36510">
    <property type="entry name" value="GLUTAMATE--CYSTEINE LIGASE 2-RELATED"/>
    <property type="match status" value="1"/>
</dbReference>
<name>A0A6J4QWP1_9ACTN</name>
<keyword evidence="2 5" id="KW-0547">Nucleotide-binding</keyword>
<dbReference type="GO" id="GO:0005524">
    <property type="term" value="F:ATP binding"/>
    <property type="evidence" value="ECO:0007669"/>
    <property type="project" value="UniProtKB-KW"/>
</dbReference>
<comment type="similarity">
    <text evidence="5">Belongs to the glutamate--cysteine ligase type 2 family. YbdK subfamily.</text>
</comment>
<keyword evidence="1 5" id="KW-0436">Ligase</keyword>
<dbReference type="InterPro" id="IPR011793">
    <property type="entry name" value="YbdK"/>
</dbReference>
<evidence type="ECO:0000256" key="4">
    <source>
        <dbReference type="ARBA" id="ARBA00048819"/>
    </source>
</evidence>
<dbReference type="Gene3D" id="3.30.590.20">
    <property type="match status" value="1"/>
</dbReference>
<keyword evidence="3 5" id="KW-0067">ATP-binding</keyword>
<dbReference type="Pfam" id="PF04107">
    <property type="entry name" value="GCS2"/>
    <property type="match status" value="1"/>
</dbReference>
<dbReference type="InterPro" id="IPR006336">
    <property type="entry name" value="GCS2"/>
</dbReference>
<dbReference type="InterPro" id="IPR050141">
    <property type="entry name" value="GCL_type2/YbdK_subfam"/>
</dbReference>
<reference evidence="6" key="1">
    <citation type="submission" date="2020-02" db="EMBL/GenBank/DDBJ databases">
        <authorList>
            <person name="Meier V. D."/>
        </authorList>
    </citation>
    <scope>NUCLEOTIDE SEQUENCE</scope>
    <source>
        <strain evidence="6">AVDCRST_MAG80</strain>
    </source>
</reference>
<evidence type="ECO:0000256" key="2">
    <source>
        <dbReference type="ARBA" id="ARBA00022741"/>
    </source>
</evidence>
<evidence type="ECO:0000256" key="1">
    <source>
        <dbReference type="ARBA" id="ARBA00022598"/>
    </source>
</evidence>
<evidence type="ECO:0000313" key="6">
    <source>
        <dbReference type="EMBL" id="CAA9451700.1"/>
    </source>
</evidence>